<dbReference type="AlphaFoldDB" id="A0A917HK65"/>
<comment type="caution">
    <text evidence="1">The sequence shown here is derived from an EMBL/GenBank/DDBJ whole genome shotgun (WGS) entry which is preliminary data.</text>
</comment>
<evidence type="ECO:0000313" key="2">
    <source>
        <dbReference type="Proteomes" id="UP000622860"/>
    </source>
</evidence>
<sequence>MPKYTRTVEGHILNVSGYDTRTAPARIRLTDPFDQGNRGVTLGNVWHPHRGVYDANSAHFRRAMIW</sequence>
<proteinExistence type="predicted"/>
<gene>
    <name evidence="1" type="ORF">GCM10011398_29770</name>
</gene>
<evidence type="ECO:0000313" key="1">
    <source>
        <dbReference type="EMBL" id="GGG82318.1"/>
    </source>
</evidence>
<accession>A0A917HK65</accession>
<dbReference type="EMBL" id="BMFR01000014">
    <property type="protein sequence ID" value="GGG82318.1"/>
    <property type="molecule type" value="Genomic_DNA"/>
</dbReference>
<name>A0A917HK65_9BACI</name>
<reference evidence="1" key="1">
    <citation type="journal article" date="2014" name="Int. J. Syst. Evol. Microbiol.">
        <title>Complete genome sequence of Corynebacterium casei LMG S-19264T (=DSM 44701T), isolated from a smear-ripened cheese.</title>
        <authorList>
            <consortium name="US DOE Joint Genome Institute (JGI-PGF)"/>
            <person name="Walter F."/>
            <person name="Albersmeier A."/>
            <person name="Kalinowski J."/>
            <person name="Ruckert C."/>
        </authorList>
    </citation>
    <scope>NUCLEOTIDE SEQUENCE</scope>
    <source>
        <strain evidence="1">CGMCC 1.12754</strain>
    </source>
</reference>
<keyword evidence="2" id="KW-1185">Reference proteome</keyword>
<dbReference type="Proteomes" id="UP000622860">
    <property type="component" value="Unassembled WGS sequence"/>
</dbReference>
<protein>
    <submittedName>
        <fullName evidence="1">Uncharacterized protein</fullName>
    </submittedName>
</protein>
<organism evidence="1 2">
    <name type="scientific">Virgibacillus oceani</name>
    <dbReference type="NCBI Taxonomy" id="1479511"/>
    <lineage>
        <taxon>Bacteria</taxon>
        <taxon>Bacillati</taxon>
        <taxon>Bacillota</taxon>
        <taxon>Bacilli</taxon>
        <taxon>Bacillales</taxon>
        <taxon>Bacillaceae</taxon>
        <taxon>Virgibacillus</taxon>
    </lineage>
</organism>
<reference evidence="1" key="2">
    <citation type="submission" date="2020-09" db="EMBL/GenBank/DDBJ databases">
        <authorList>
            <person name="Sun Q."/>
            <person name="Zhou Y."/>
        </authorList>
    </citation>
    <scope>NUCLEOTIDE SEQUENCE</scope>
    <source>
        <strain evidence="1">CGMCC 1.12754</strain>
    </source>
</reference>